<sequence>MNALKSQLRWPDLVRRRLTHWHPTTCQGLVIRHHPSTMRLRSSAFLWLWTLRYVSALEESEAGVIDWHKELVGVPLTDSTKALPMFIRSDPSSPTKKTGMAVATKSNVLAVLNPGSTGNVVWRREFDQSEGRILQYKTHRDGTSLSNATVTRRQYNS</sequence>
<evidence type="ECO:0000313" key="1">
    <source>
        <dbReference type="EMBL" id="ELU35806.1"/>
    </source>
</evidence>
<keyword evidence="2" id="KW-1185">Reference proteome</keyword>
<name>L8WCC6_THACA</name>
<dbReference type="Proteomes" id="UP000011668">
    <property type="component" value="Unassembled WGS sequence"/>
</dbReference>
<dbReference type="STRING" id="983506.L8WCC6"/>
<gene>
    <name evidence="1" type="ORF">AG1IA_10164</name>
</gene>
<reference evidence="1 2" key="1">
    <citation type="journal article" date="2013" name="Nat. Commun.">
        <title>The evolution and pathogenic mechanisms of the rice sheath blight pathogen.</title>
        <authorList>
            <person name="Zheng A."/>
            <person name="Lin R."/>
            <person name="Xu L."/>
            <person name="Qin P."/>
            <person name="Tang C."/>
            <person name="Ai P."/>
            <person name="Zhang D."/>
            <person name="Liu Y."/>
            <person name="Sun Z."/>
            <person name="Feng H."/>
            <person name="Wang Y."/>
            <person name="Chen Y."/>
            <person name="Liang X."/>
            <person name="Fu R."/>
            <person name="Li Q."/>
            <person name="Zhang J."/>
            <person name="Yu X."/>
            <person name="Xie Z."/>
            <person name="Ding L."/>
            <person name="Guan P."/>
            <person name="Tang J."/>
            <person name="Liang Y."/>
            <person name="Wang S."/>
            <person name="Deng Q."/>
            <person name="Li S."/>
            <person name="Zhu J."/>
            <person name="Wang L."/>
            <person name="Liu H."/>
            <person name="Li P."/>
        </authorList>
    </citation>
    <scope>NUCLEOTIDE SEQUENCE [LARGE SCALE GENOMIC DNA]</scope>
    <source>
        <strain evidence="2">AG-1 IA</strain>
    </source>
</reference>
<proteinExistence type="predicted"/>
<comment type="caution">
    <text evidence="1">The sequence shown here is derived from an EMBL/GenBank/DDBJ whole genome shotgun (WGS) entry which is preliminary data.</text>
</comment>
<dbReference type="HOGENOM" id="CLU_1679141_0_0_1"/>
<dbReference type="EMBL" id="AFRT01005243">
    <property type="protein sequence ID" value="ELU35806.1"/>
    <property type="molecule type" value="Genomic_DNA"/>
</dbReference>
<evidence type="ECO:0000313" key="2">
    <source>
        <dbReference type="Proteomes" id="UP000011668"/>
    </source>
</evidence>
<dbReference type="AlphaFoldDB" id="L8WCC6"/>
<protein>
    <submittedName>
        <fullName evidence="1">Uncharacterized protein</fullName>
    </submittedName>
</protein>
<dbReference type="OrthoDB" id="28092at2759"/>
<organism evidence="1 2">
    <name type="scientific">Thanatephorus cucumeris (strain AG1-IA)</name>
    <name type="common">Rice sheath blight fungus</name>
    <name type="synonym">Rhizoctonia solani</name>
    <dbReference type="NCBI Taxonomy" id="983506"/>
    <lineage>
        <taxon>Eukaryota</taxon>
        <taxon>Fungi</taxon>
        <taxon>Dikarya</taxon>
        <taxon>Basidiomycota</taxon>
        <taxon>Agaricomycotina</taxon>
        <taxon>Agaricomycetes</taxon>
        <taxon>Cantharellales</taxon>
        <taxon>Ceratobasidiaceae</taxon>
        <taxon>Rhizoctonia</taxon>
        <taxon>Rhizoctonia solani AG-1</taxon>
    </lineage>
</organism>
<accession>L8WCC6</accession>